<evidence type="ECO:0000256" key="1">
    <source>
        <dbReference type="ARBA" id="ARBA00004496"/>
    </source>
</evidence>
<evidence type="ECO:0000256" key="4">
    <source>
        <dbReference type="ARBA" id="ARBA00022448"/>
    </source>
</evidence>
<evidence type="ECO:0000313" key="10">
    <source>
        <dbReference type="Proteomes" id="UP000250915"/>
    </source>
</evidence>
<feature type="domain" description="PhoU" evidence="8">
    <location>
        <begin position="16"/>
        <end position="103"/>
    </location>
</feature>
<dbReference type="OrthoDB" id="9814256at2"/>
<keyword evidence="6 7" id="KW-0592">Phosphate transport</keyword>
<evidence type="ECO:0000256" key="2">
    <source>
        <dbReference type="ARBA" id="ARBA00008107"/>
    </source>
</evidence>
<gene>
    <name evidence="9" type="primary">phoU</name>
    <name evidence="9" type="ORF">DQP57_08200</name>
</gene>
<dbReference type="NCBIfam" id="TIGR02135">
    <property type="entry name" value="phoU_full"/>
    <property type="match status" value="1"/>
</dbReference>
<name>A0A329M0K6_9MYCO</name>
<dbReference type="PANTHER" id="PTHR42930:SF3">
    <property type="entry name" value="PHOSPHATE-SPECIFIC TRANSPORT SYSTEM ACCESSORY PROTEIN PHOU"/>
    <property type="match status" value="1"/>
</dbReference>
<protein>
    <recommendedName>
        <fullName evidence="7">Phosphate-specific transport system accessory protein PhoU</fullName>
    </recommendedName>
</protein>
<dbReference type="GO" id="GO:0006817">
    <property type="term" value="P:phosphate ion transport"/>
    <property type="evidence" value="ECO:0007669"/>
    <property type="project" value="UniProtKB-KW"/>
</dbReference>
<comment type="function">
    <text evidence="7">Plays a role in the regulation of phosphate uptake.</text>
</comment>
<evidence type="ECO:0000259" key="8">
    <source>
        <dbReference type="Pfam" id="PF01895"/>
    </source>
</evidence>
<evidence type="ECO:0000256" key="6">
    <source>
        <dbReference type="ARBA" id="ARBA00022592"/>
    </source>
</evidence>
<evidence type="ECO:0000313" key="9">
    <source>
        <dbReference type="EMBL" id="RAV13434.1"/>
    </source>
</evidence>
<reference evidence="9 10" key="1">
    <citation type="submission" date="2018-06" db="EMBL/GenBank/DDBJ databases">
        <title>NTM in soil in Japan.</title>
        <authorList>
            <person name="Ohya K."/>
        </authorList>
    </citation>
    <scope>NUCLEOTIDE SEQUENCE [LARGE SCALE GENOMIC DNA]</scope>
    <source>
        <strain evidence="9 10">GF28</strain>
    </source>
</reference>
<dbReference type="FunFam" id="1.20.58.220:FF:000004">
    <property type="entry name" value="Phosphate-specific transport system accessory protein PhoU"/>
    <property type="match status" value="1"/>
</dbReference>
<dbReference type="Pfam" id="PF01895">
    <property type="entry name" value="PhoU"/>
    <property type="match status" value="2"/>
</dbReference>
<feature type="domain" description="PhoU" evidence="8">
    <location>
        <begin position="123"/>
        <end position="204"/>
    </location>
</feature>
<comment type="caution">
    <text evidence="9">The sequence shown here is derived from an EMBL/GenBank/DDBJ whole genome shotgun (WGS) entry which is preliminary data.</text>
</comment>
<comment type="subcellular location">
    <subcellularLocation>
        <location evidence="1 7">Cytoplasm</location>
    </subcellularLocation>
</comment>
<dbReference type="RefSeq" id="WP_112632501.1">
    <property type="nucleotide sequence ID" value="NZ_QMEV01000011.1"/>
</dbReference>
<dbReference type="InterPro" id="IPR028366">
    <property type="entry name" value="PhoU"/>
</dbReference>
<comment type="subunit">
    <text evidence="3 7">Homodimer.</text>
</comment>
<dbReference type="PIRSF" id="PIRSF003107">
    <property type="entry name" value="PhoU"/>
    <property type="match status" value="1"/>
</dbReference>
<dbReference type="PANTHER" id="PTHR42930">
    <property type="entry name" value="PHOSPHATE-SPECIFIC TRANSPORT SYSTEM ACCESSORY PROTEIN PHOU"/>
    <property type="match status" value="1"/>
</dbReference>
<proteinExistence type="inferred from homology"/>
<dbReference type="Proteomes" id="UP000250915">
    <property type="component" value="Unassembled WGS sequence"/>
</dbReference>
<accession>A0A329M0K6</accession>
<keyword evidence="4 7" id="KW-0813">Transport</keyword>
<dbReference type="EMBL" id="QMEV01000011">
    <property type="protein sequence ID" value="RAV13434.1"/>
    <property type="molecule type" value="Genomic_DNA"/>
</dbReference>
<dbReference type="InterPro" id="IPR038078">
    <property type="entry name" value="PhoU-like_sf"/>
</dbReference>
<evidence type="ECO:0000256" key="7">
    <source>
        <dbReference type="PIRNR" id="PIRNR003107"/>
    </source>
</evidence>
<keyword evidence="5 7" id="KW-0963">Cytoplasm</keyword>
<dbReference type="GO" id="GO:0005737">
    <property type="term" value="C:cytoplasm"/>
    <property type="evidence" value="ECO:0007669"/>
    <property type="project" value="UniProtKB-SubCell"/>
</dbReference>
<dbReference type="AlphaFoldDB" id="A0A329M0K6"/>
<sequence>MRTGFHQRLRTLTEQLAQMCAMAAEAINEASDALLKADLTVAEAIIARHRDILAMDAHVEETAFALLALQAPVATDLRAVVSALRIAADARRMVELAVHIAEIARRRHPYPAVSAEVRPYLAAMGEAAEALALGAREVLVSQDPRRAAQIRRGDDTMDDLHRRLLAVLKDPAWTEGVAAAVDATLLGRFYERFADHAVQIARRVIFQATGREPALDE</sequence>
<dbReference type="SUPFAM" id="SSF109755">
    <property type="entry name" value="PhoU-like"/>
    <property type="match status" value="1"/>
</dbReference>
<dbReference type="InterPro" id="IPR026022">
    <property type="entry name" value="PhoU_dom"/>
</dbReference>
<dbReference type="GO" id="GO:0030643">
    <property type="term" value="P:intracellular phosphate ion homeostasis"/>
    <property type="evidence" value="ECO:0007669"/>
    <property type="project" value="InterPro"/>
</dbReference>
<comment type="similarity">
    <text evidence="2 7">Belongs to the PhoU family.</text>
</comment>
<dbReference type="Gene3D" id="1.20.58.220">
    <property type="entry name" value="Phosphate transport system protein phou homolog 2, domain 2"/>
    <property type="match status" value="1"/>
</dbReference>
<dbReference type="GO" id="GO:0045936">
    <property type="term" value="P:negative regulation of phosphate metabolic process"/>
    <property type="evidence" value="ECO:0007669"/>
    <property type="project" value="InterPro"/>
</dbReference>
<evidence type="ECO:0000256" key="3">
    <source>
        <dbReference type="ARBA" id="ARBA00011738"/>
    </source>
</evidence>
<evidence type="ECO:0000256" key="5">
    <source>
        <dbReference type="ARBA" id="ARBA00022490"/>
    </source>
</evidence>
<organism evidence="9 10">
    <name type="scientific">Mycobacterium colombiense</name>
    <dbReference type="NCBI Taxonomy" id="339268"/>
    <lineage>
        <taxon>Bacteria</taxon>
        <taxon>Bacillati</taxon>
        <taxon>Actinomycetota</taxon>
        <taxon>Actinomycetes</taxon>
        <taxon>Mycobacteriales</taxon>
        <taxon>Mycobacteriaceae</taxon>
        <taxon>Mycobacterium</taxon>
        <taxon>Mycobacterium avium complex (MAC)</taxon>
    </lineage>
</organism>